<evidence type="ECO:0000313" key="4">
    <source>
        <dbReference type="Proteomes" id="UP000235786"/>
    </source>
</evidence>
<reference evidence="3 4" key="1">
    <citation type="submission" date="2016-04" db="EMBL/GenBank/DDBJ databases">
        <title>A degradative enzymes factory behind the ericoid mycorrhizal symbiosis.</title>
        <authorList>
            <consortium name="DOE Joint Genome Institute"/>
            <person name="Martino E."/>
            <person name="Morin E."/>
            <person name="Grelet G."/>
            <person name="Kuo A."/>
            <person name="Kohler A."/>
            <person name="Daghino S."/>
            <person name="Barry K."/>
            <person name="Choi C."/>
            <person name="Cichocki N."/>
            <person name="Clum A."/>
            <person name="Copeland A."/>
            <person name="Hainaut M."/>
            <person name="Haridas S."/>
            <person name="Labutti K."/>
            <person name="Lindquist E."/>
            <person name="Lipzen A."/>
            <person name="Khouja H.-R."/>
            <person name="Murat C."/>
            <person name="Ohm R."/>
            <person name="Olson A."/>
            <person name="Spatafora J."/>
            <person name="Veneault-Fourrey C."/>
            <person name="Henrissat B."/>
            <person name="Grigoriev I."/>
            <person name="Martin F."/>
            <person name="Perotto S."/>
        </authorList>
    </citation>
    <scope>NUCLEOTIDE SEQUENCE [LARGE SCALE GENOMIC DNA]</scope>
    <source>
        <strain evidence="3 4">F</strain>
    </source>
</reference>
<sequence length="144" mass="15905">MFGTIKMLNLVASGPPSANPDAQPVLPTSTSSSHAHSEEDPTHFGQPVDNFTFFPKLPIELRLKIWRFGFPRGGEVNFAALRNNAPIEREITRMAVDSPPPVTLSVNRESRHETLKHYAVVMRSECPASAGGYGSEKQKPLCYK</sequence>
<evidence type="ECO:0000256" key="1">
    <source>
        <dbReference type="SAM" id="MobiDB-lite"/>
    </source>
</evidence>
<dbReference type="EMBL" id="KZ613945">
    <property type="protein sequence ID" value="PMD40194.1"/>
    <property type="molecule type" value="Genomic_DNA"/>
</dbReference>
<dbReference type="OrthoDB" id="3530648at2759"/>
<name>A0A2J6RNV8_HYAVF</name>
<dbReference type="AlphaFoldDB" id="A0A2J6RNV8"/>
<gene>
    <name evidence="3" type="ORF">L207DRAFT_582418</name>
</gene>
<evidence type="ECO:0000259" key="2">
    <source>
        <dbReference type="Pfam" id="PF20150"/>
    </source>
</evidence>
<feature type="domain" description="2EXR" evidence="2">
    <location>
        <begin position="51"/>
        <end position="126"/>
    </location>
</feature>
<dbReference type="PANTHER" id="PTHR35910:SF1">
    <property type="entry name" value="2EXR DOMAIN-CONTAINING PROTEIN"/>
    <property type="match status" value="1"/>
</dbReference>
<keyword evidence="4" id="KW-1185">Reference proteome</keyword>
<dbReference type="InterPro" id="IPR045518">
    <property type="entry name" value="2EXR"/>
</dbReference>
<protein>
    <recommendedName>
        <fullName evidence="2">2EXR domain-containing protein</fullName>
    </recommendedName>
</protein>
<dbReference type="Proteomes" id="UP000235786">
    <property type="component" value="Unassembled WGS sequence"/>
</dbReference>
<dbReference type="PANTHER" id="PTHR35910">
    <property type="entry name" value="2EXR DOMAIN-CONTAINING PROTEIN"/>
    <property type="match status" value="1"/>
</dbReference>
<proteinExistence type="predicted"/>
<accession>A0A2J6RNV8</accession>
<feature type="region of interest" description="Disordered" evidence="1">
    <location>
        <begin position="14"/>
        <end position="47"/>
    </location>
</feature>
<evidence type="ECO:0000313" key="3">
    <source>
        <dbReference type="EMBL" id="PMD40194.1"/>
    </source>
</evidence>
<dbReference type="Pfam" id="PF20150">
    <property type="entry name" value="2EXR"/>
    <property type="match status" value="1"/>
</dbReference>
<organism evidence="3 4">
    <name type="scientific">Hyaloscypha variabilis (strain UAMH 11265 / GT02V1 / F)</name>
    <name type="common">Meliniomyces variabilis</name>
    <dbReference type="NCBI Taxonomy" id="1149755"/>
    <lineage>
        <taxon>Eukaryota</taxon>
        <taxon>Fungi</taxon>
        <taxon>Dikarya</taxon>
        <taxon>Ascomycota</taxon>
        <taxon>Pezizomycotina</taxon>
        <taxon>Leotiomycetes</taxon>
        <taxon>Helotiales</taxon>
        <taxon>Hyaloscyphaceae</taxon>
        <taxon>Hyaloscypha</taxon>
        <taxon>Hyaloscypha variabilis</taxon>
    </lineage>
</organism>